<dbReference type="AlphaFoldDB" id="A0A401GTL5"/>
<feature type="region of interest" description="Disordered" evidence="1">
    <location>
        <begin position="613"/>
        <end position="661"/>
    </location>
</feature>
<accession>A0A401GTL5</accession>
<dbReference type="InParanoid" id="A0A401GTL5"/>
<gene>
    <name evidence="4" type="ORF">SCP_0800880</name>
</gene>
<dbReference type="Pfam" id="PF20153">
    <property type="entry name" value="DUF6535"/>
    <property type="match status" value="1"/>
</dbReference>
<dbReference type="OrthoDB" id="3185525at2759"/>
<feature type="domain" description="DUF6535" evidence="3">
    <location>
        <begin position="35"/>
        <end position="222"/>
    </location>
</feature>
<reference evidence="4 5" key="1">
    <citation type="journal article" date="2018" name="Sci. Rep.">
        <title>Genome sequence of the cauliflower mushroom Sparassis crispa (Hanabiratake) and its association with beneficial usage.</title>
        <authorList>
            <person name="Kiyama R."/>
            <person name="Furutani Y."/>
            <person name="Kawaguchi K."/>
            <person name="Nakanishi T."/>
        </authorList>
    </citation>
    <scope>NUCLEOTIDE SEQUENCE [LARGE SCALE GENOMIC DNA]</scope>
</reference>
<sequence length="661" mass="73225">MSSGNEEATPNVPAKAELNAEGFPSFSEQDIGEAWTKCAACLEQHDHQSVQSWKEEIDTLLVFAGLFSAVLTAFNVQSYQLLQPNPSPDATIVLLAQISTQLSSFSVNAGFINSTVPPLASAAISSVQAQPVLSSSVRINALWFSSLICSLSAASIGIMVKQWLSRFTNMLANASRPAARTRQLRNESMKTWRVANIIMILPILLQGSLVLFLAGLLELLWTLNDTVATVATVFVACLGVFQLFTTVLPAFVPTCPYQSPQALAFYIFVMLLKAPAQKWRTYLGWTGHQLDDSQLVLYNKNWWAYTWAERERELVDEFSEMLDVRMLIAADLVLADDTFLETAIRPCLGSMEPSEAAQSLVHIVGHCTRTQVFSSTRILKWDRRVGVFLNLVVDVMSRLEDGDSLDDATKTLLQFLEEAVYLIIHDRPTLQRLHDVMVTLLSKDTVGNTIHSRAFSVIKRINHLTGQISGIKFTANYTGLRAIARYIRYHLDNERISPDALGVLLRCASRPGCVLDAHLRAVHAELLQAMRDCFQSWDPVPLVDHPRPAMLRVGSCFVKLAHRVGEYVDSELIEELIKMFSRYEAMPVFTGEDKRDRAQTVPLLRDLQTLKSNLASSQDPSSEQANVKPSGPSQSSPSSERREPPGVSLSTVSNGALGTLS</sequence>
<feature type="compositionally biased region" description="Polar residues" evidence="1">
    <location>
        <begin position="649"/>
        <end position="661"/>
    </location>
</feature>
<feature type="compositionally biased region" description="Low complexity" evidence="1">
    <location>
        <begin position="629"/>
        <end position="638"/>
    </location>
</feature>
<keyword evidence="2" id="KW-1133">Transmembrane helix</keyword>
<feature type="transmembrane region" description="Helical" evidence="2">
    <location>
        <begin position="60"/>
        <end position="79"/>
    </location>
</feature>
<comment type="caution">
    <text evidence="4">The sequence shown here is derived from an EMBL/GenBank/DDBJ whole genome shotgun (WGS) entry which is preliminary data.</text>
</comment>
<proteinExistence type="predicted"/>
<dbReference type="InterPro" id="IPR045338">
    <property type="entry name" value="DUF6535"/>
</dbReference>
<evidence type="ECO:0000256" key="2">
    <source>
        <dbReference type="SAM" id="Phobius"/>
    </source>
</evidence>
<dbReference type="RefSeq" id="XP_027616484.1">
    <property type="nucleotide sequence ID" value="XM_027760683.1"/>
</dbReference>
<feature type="transmembrane region" description="Helical" evidence="2">
    <location>
        <begin position="227"/>
        <end position="252"/>
    </location>
</feature>
<feature type="compositionally biased region" description="Polar residues" evidence="1">
    <location>
        <begin position="613"/>
        <end position="627"/>
    </location>
</feature>
<organism evidence="4 5">
    <name type="scientific">Sparassis crispa</name>
    <dbReference type="NCBI Taxonomy" id="139825"/>
    <lineage>
        <taxon>Eukaryota</taxon>
        <taxon>Fungi</taxon>
        <taxon>Dikarya</taxon>
        <taxon>Basidiomycota</taxon>
        <taxon>Agaricomycotina</taxon>
        <taxon>Agaricomycetes</taxon>
        <taxon>Polyporales</taxon>
        <taxon>Sparassidaceae</taxon>
        <taxon>Sparassis</taxon>
    </lineage>
</organism>
<keyword evidence="2" id="KW-0812">Transmembrane</keyword>
<feature type="transmembrane region" description="Helical" evidence="2">
    <location>
        <begin position="141"/>
        <end position="160"/>
    </location>
</feature>
<name>A0A401GTL5_9APHY</name>
<protein>
    <recommendedName>
        <fullName evidence="3">DUF6535 domain-containing protein</fullName>
    </recommendedName>
</protein>
<keyword evidence="5" id="KW-1185">Reference proteome</keyword>
<dbReference type="Proteomes" id="UP000287166">
    <property type="component" value="Unassembled WGS sequence"/>
</dbReference>
<evidence type="ECO:0000259" key="3">
    <source>
        <dbReference type="Pfam" id="PF20153"/>
    </source>
</evidence>
<dbReference type="GeneID" id="38782488"/>
<dbReference type="EMBL" id="BFAD01000008">
    <property type="protein sequence ID" value="GBE85571.1"/>
    <property type="molecule type" value="Genomic_DNA"/>
</dbReference>
<keyword evidence="2" id="KW-0472">Membrane</keyword>
<evidence type="ECO:0000256" key="1">
    <source>
        <dbReference type="SAM" id="MobiDB-lite"/>
    </source>
</evidence>
<evidence type="ECO:0000313" key="4">
    <source>
        <dbReference type="EMBL" id="GBE85571.1"/>
    </source>
</evidence>
<feature type="transmembrane region" description="Helical" evidence="2">
    <location>
        <begin position="194"/>
        <end position="221"/>
    </location>
</feature>
<evidence type="ECO:0000313" key="5">
    <source>
        <dbReference type="Proteomes" id="UP000287166"/>
    </source>
</evidence>